<dbReference type="AlphaFoldDB" id="A0A2I8VFF5"/>
<evidence type="ECO:0000313" key="5">
    <source>
        <dbReference type="EMBL" id="AUV80670.1"/>
    </source>
</evidence>
<evidence type="ECO:0000256" key="2">
    <source>
        <dbReference type="ARBA" id="ARBA00023002"/>
    </source>
</evidence>
<sequence>MRDGATSDVRTETEYDVVVVGGGPAGCSTAVFTARYGLDTVVFDRGRSSIQRCAHLENYLGFPAGIDVETLYGLMHDHVREAGGELVSDLVDAVSRSDRGFVVETEEGRRVTTRRVVAATRYDGEYLRPLGDEEMFETSGGGTNERFDRTYPESDGTTPFEGLYVASPSEETDRQAIVAAGRGARVGLAVVRDVRRTRGVPDAVAPHYDWLRREATLDSEWDDRDRWREWYDAKRPDGVDDDRWEAVRERDIDRRRGMYLSSARIDRRRERGQRRLLDHVDDDLVVQRAREIESGGGDENASGGVESGVPANGTSEHADGHTGASR</sequence>
<dbReference type="Pfam" id="PF07992">
    <property type="entry name" value="Pyr_redox_2"/>
    <property type="match status" value="1"/>
</dbReference>
<dbReference type="Proteomes" id="UP000236584">
    <property type="component" value="Chromosome"/>
</dbReference>
<dbReference type="PRINTS" id="PR00469">
    <property type="entry name" value="PNDRDTASEII"/>
</dbReference>
<dbReference type="PANTHER" id="PTHR48105">
    <property type="entry name" value="THIOREDOXIN REDUCTASE 1-RELATED-RELATED"/>
    <property type="match status" value="1"/>
</dbReference>
<gene>
    <name evidence="5" type="ORF">C2R22_02545</name>
</gene>
<evidence type="ECO:0000259" key="4">
    <source>
        <dbReference type="Pfam" id="PF07992"/>
    </source>
</evidence>
<keyword evidence="6" id="KW-1185">Reference proteome</keyword>
<evidence type="ECO:0000256" key="1">
    <source>
        <dbReference type="ARBA" id="ARBA00022630"/>
    </source>
</evidence>
<feature type="region of interest" description="Disordered" evidence="3">
    <location>
        <begin position="133"/>
        <end position="158"/>
    </location>
</feature>
<dbReference type="InterPro" id="IPR050097">
    <property type="entry name" value="Ferredoxin-NADP_redctase_2"/>
</dbReference>
<reference evidence="5 6" key="1">
    <citation type="submission" date="2018-01" db="EMBL/GenBank/DDBJ databases">
        <title>Complete genome sequence of Salinigranum rubrum GX10T, an extremely halophilic archaeon isolated from a marine solar saltern.</title>
        <authorList>
            <person name="Han S."/>
        </authorList>
    </citation>
    <scope>NUCLEOTIDE SEQUENCE [LARGE SCALE GENOMIC DNA]</scope>
    <source>
        <strain evidence="5 6">GX10</strain>
    </source>
</reference>
<proteinExistence type="predicted"/>
<evidence type="ECO:0000313" key="6">
    <source>
        <dbReference type="Proteomes" id="UP000236584"/>
    </source>
</evidence>
<organism evidence="5 6">
    <name type="scientific">Salinigranum rubrum</name>
    <dbReference type="NCBI Taxonomy" id="755307"/>
    <lineage>
        <taxon>Archaea</taxon>
        <taxon>Methanobacteriati</taxon>
        <taxon>Methanobacteriota</taxon>
        <taxon>Stenosarchaea group</taxon>
        <taxon>Halobacteria</taxon>
        <taxon>Halobacteriales</taxon>
        <taxon>Haloferacaceae</taxon>
        <taxon>Salinigranum</taxon>
    </lineage>
</organism>
<dbReference type="GeneID" id="35590932"/>
<feature type="region of interest" description="Disordered" evidence="3">
    <location>
        <begin position="288"/>
        <end position="326"/>
    </location>
</feature>
<dbReference type="KEGG" id="srub:C2R22_02545"/>
<dbReference type="Gene3D" id="3.50.50.60">
    <property type="entry name" value="FAD/NAD(P)-binding domain"/>
    <property type="match status" value="1"/>
</dbReference>
<evidence type="ECO:0000256" key="3">
    <source>
        <dbReference type="SAM" id="MobiDB-lite"/>
    </source>
</evidence>
<dbReference type="GO" id="GO:0016491">
    <property type="term" value="F:oxidoreductase activity"/>
    <property type="evidence" value="ECO:0007669"/>
    <property type="project" value="UniProtKB-KW"/>
</dbReference>
<accession>A0A2I8VFF5</accession>
<dbReference type="InterPro" id="IPR023753">
    <property type="entry name" value="FAD/NAD-binding_dom"/>
</dbReference>
<name>A0A2I8VFF5_9EURY</name>
<keyword evidence="1" id="KW-0285">Flavoprotein</keyword>
<feature type="domain" description="FAD/NAD(P)-binding" evidence="4">
    <location>
        <begin position="15"/>
        <end position="120"/>
    </location>
</feature>
<dbReference type="OrthoDB" id="214187at2157"/>
<dbReference type="RefSeq" id="WP_103424259.1">
    <property type="nucleotide sequence ID" value="NZ_CP026309.1"/>
</dbReference>
<dbReference type="SUPFAM" id="SSF51905">
    <property type="entry name" value="FAD/NAD(P)-binding domain"/>
    <property type="match status" value="1"/>
</dbReference>
<dbReference type="InterPro" id="IPR036188">
    <property type="entry name" value="FAD/NAD-bd_sf"/>
</dbReference>
<dbReference type="EMBL" id="CP026309">
    <property type="protein sequence ID" value="AUV80670.1"/>
    <property type="molecule type" value="Genomic_DNA"/>
</dbReference>
<protein>
    <submittedName>
        <fullName evidence="5">Thioredoxin reductase</fullName>
    </submittedName>
</protein>
<keyword evidence="2" id="KW-0560">Oxidoreductase</keyword>